<keyword evidence="2" id="KW-1185">Reference proteome</keyword>
<name>K0PXC0_9HYPH</name>
<proteinExistence type="predicted"/>
<dbReference type="EMBL" id="CANI01000023">
    <property type="protein sequence ID" value="CCM76260.1"/>
    <property type="molecule type" value="Genomic_DNA"/>
</dbReference>
<accession>K0PXC0</accession>
<organism evidence="1 2">
    <name type="scientific">Rhizobium mesoamericanum STM3625</name>
    <dbReference type="NCBI Taxonomy" id="1211777"/>
    <lineage>
        <taxon>Bacteria</taxon>
        <taxon>Pseudomonadati</taxon>
        <taxon>Pseudomonadota</taxon>
        <taxon>Alphaproteobacteria</taxon>
        <taxon>Hyphomicrobiales</taxon>
        <taxon>Rhizobiaceae</taxon>
        <taxon>Rhizobium/Agrobacterium group</taxon>
        <taxon>Rhizobium</taxon>
    </lineage>
</organism>
<protein>
    <submittedName>
        <fullName evidence="1">Uncharacterized protein</fullName>
    </submittedName>
</protein>
<evidence type="ECO:0000313" key="2">
    <source>
        <dbReference type="Proteomes" id="UP000009319"/>
    </source>
</evidence>
<gene>
    <name evidence="1" type="ORF">BN77_0051</name>
</gene>
<sequence>MNTIPVQEFEAEYRVKYSGGKVEWFPCRVVGVHVPDAWSQGNFVILTEDEDGVSYVGTADAIIRS</sequence>
<evidence type="ECO:0000313" key="1">
    <source>
        <dbReference type="EMBL" id="CCM76260.1"/>
    </source>
</evidence>
<comment type="caution">
    <text evidence="1">The sequence shown here is derived from an EMBL/GenBank/DDBJ whole genome shotgun (WGS) entry which is preliminary data.</text>
</comment>
<reference evidence="1 2" key="1">
    <citation type="journal article" date="2013" name="Genome Announc.">
        <title>Draft Genome Sequence of Rhizobium mesoamericanum STM3625, a Nitrogen-Fixing Symbiont of Mimosa pudica Isolated in French Guiana (South America).</title>
        <authorList>
            <person name="Moulin L."/>
            <person name="Mornico D."/>
            <person name="Melkonian R."/>
            <person name="Klonowska A."/>
        </authorList>
    </citation>
    <scope>NUCLEOTIDE SEQUENCE [LARGE SCALE GENOMIC DNA]</scope>
    <source>
        <strain evidence="1 2">STM3625</strain>
    </source>
</reference>
<dbReference type="Proteomes" id="UP000009319">
    <property type="component" value="Unassembled WGS sequence"/>
</dbReference>
<dbReference type="STRING" id="1211777.BN77_0051"/>
<dbReference type="HOGENOM" id="CLU_2846839_0_0_5"/>
<dbReference type="AlphaFoldDB" id="K0PXC0"/>